<keyword evidence="3" id="KW-0804">Transcription</keyword>
<dbReference type="InterPro" id="IPR036271">
    <property type="entry name" value="Tet_transcr_reg_TetR-rel_C_sf"/>
</dbReference>
<dbReference type="SUPFAM" id="SSF48498">
    <property type="entry name" value="Tetracyclin repressor-like, C-terminal domain"/>
    <property type="match status" value="1"/>
</dbReference>
<keyword evidence="8" id="KW-1185">Reference proteome</keyword>
<feature type="region of interest" description="Disordered" evidence="5">
    <location>
        <begin position="1"/>
        <end position="45"/>
    </location>
</feature>
<evidence type="ECO:0000256" key="4">
    <source>
        <dbReference type="PROSITE-ProRule" id="PRU00335"/>
    </source>
</evidence>
<evidence type="ECO:0000256" key="2">
    <source>
        <dbReference type="ARBA" id="ARBA00023125"/>
    </source>
</evidence>
<evidence type="ECO:0000256" key="1">
    <source>
        <dbReference type="ARBA" id="ARBA00023015"/>
    </source>
</evidence>
<dbReference type="PRINTS" id="PR00455">
    <property type="entry name" value="HTHTETR"/>
</dbReference>
<dbReference type="PANTHER" id="PTHR30055:SF234">
    <property type="entry name" value="HTH-TYPE TRANSCRIPTIONAL REGULATOR BETI"/>
    <property type="match status" value="1"/>
</dbReference>
<feature type="DNA-binding region" description="H-T-H motif" evidence="4">
    <location>
        <begin position="68"/>
        <end position="87"/>
    </location>
</feature>
<protein>
    <submittedName>
        <fullName evidence="7">Transcriptional regulator, TetR family</fullName>
    </submittedName>
</protein>
<evidence type="ECO:0000256" key="5">
    <source>
        <dbReference type="SAM" id="MobiDB-lite"/>
    </source>
</evidence>
<keyword evidence="2 4" id="KW-0238">DNA-binding</keyword>
<organism evidence="7 8">
    <name type="scientific">Mycobacterium parascrofulaceum ATCC BAA-614</name>
    <dbReference type="NCBI Taxonomy" id="525368"/>
    <lineage>
        <taxon>Bacteria</taxon>
        <taxon>Bacillati</taxon>
        <taxon>Actinomycetota</taxon>
        <taxon>Actinomycetes</taxon>
        <taxon>Mycobacteriales</taxon>
        <taxon>Mycobacteriaceae</taxon>
        <taxon>Mycobacterium</taxon>
        <taxon>Mycobacterium simiae complex</taxon>
    </lineage>
</organism>
<dbReference type="InterPro" id="IPR050109">
    <property type="entry name" value="HTH-type_TetR-like_transc_reg"/>
</dbReference>
<name>D5PFH6_9MYCO</name>
<evidence type="ECO:0000313" key="7">
    <source>
        <dbReference type="EMBL" id="EFG75168.1"/>
    </source>
</evidence>
<dbReference type="InterPro" id="IPR001647">
    <property type="entry name" value="HTH_TetR"/>
</dbReference>
<keyword evidence="1" id="KW-0805">Transcription regulation</keyword>
<sequence>MLSTPTSQGPTSPPASRLRRRPAPGAPRAERATPMTTHSGDGRADATRRQILRAASHQFARRPYHEVGLDDILAEAQLTKGAMYFHFKSKHALAVELIDKQIAAATVAVGDLLTRGLSGLETLIDFSYLIAVQDIKTDSVRAGLNLVESVGKPAGLQDTLLGGWVEALSGVVGQAIAQGDIDEGCDPADVGRLMVSLHMGLRKTSNLDDPERFLLDLEKSWLIILGGILQADRTEYFRQFLRRRAALAVNASSTDEDSP</sequence>
<dbReference type="eggNOG" id="COG1309">
    <property type="taxonomic scope" value="Bacteria"/>
</dbReference>
<evidence type="ECO:0000313" key="8">
    <source>
        <dbReference type="Proteomes" id="UP000003653"/>
    </source>
</evidence>
<dbReference type="GO" id="GO:0003700">
    <property type="term" value="F:DNA-binding transcription factor activity"/>
    <property type="evidence" value="ECO:0007669"/>
    <property type="project" value="TreeGrafter"/>
</dbReference>
<dbReference type="EMBL" id="ADNV01000333">
    <property type="protein sequence ID" value="EFG75168.1"/>
    <property type="molecule type" value="Genomic_DNA"/>
</dbReference>
<dbReference type="Gene3D" id="1.10.357.10">
    <property type="entry name" value="Tetracycline Repressor, domain 2"/>
    <property type="match status" value="1"/>
</dbReference>
<dbReference type="Pfam" id="PF00440">
    <property type="entry name" value="TetR_N"/>
    <property type="match status" value="1"/>
</dbReference>
<evidence type="ECO:0000256" key="3">
    <source>
        <dbReference type="ARBA" id="ARBA00023163"/>
    </source>
</evidence>
<dbReference type="AlphaFoldDB" id="D5PFH6"/>
<comment type="caution">
    <text evidence="7">The sequence shown here is derived from an EMBL/GenBank/DDBJ whole genome shotgun (WGS) entry which is preliminary data.</text>
</comment>
<dbReference type="SUPFAM" id="SSF46689">
    <property type="entry name" value="Homeodomain-like"/>
    <property type="match status" value="1"/>
</dbReference>
<accession>D5PFH6</accession>
<dbReference type="GO" id="GO:0000976">
    <property type="term" value="F:transcription cis-regulatory region binding"/>
    <property type="evidence" value="ECO:0007669"/>
    <property type="project" value="TreeGrafter"/>
</dbReference>
<dbReference type="Proteomes" id="UP000003653">
    <property type="component" value="Unassembled WGS sequence"/>
</dbReference>
<dbReference type="PROSITE" id="PS50977">
    <property type="entry name" value="HTH_TETR_2"/>
    <property type="match status" value="1"/>
</dbReference>
<feature type="domain" description="HTH tetR-type" evidence="6">
    <location>
        <begin position="45"/>
        <end position="105"/>
    </location>
</feature>
<dbReference type="PANTHER" id="PTHR30055">
    <property type="entry name" value="HTH-TYPE TRANSCRIPTIONAL REGULATOR RUTR"/>
    <property type="match status" value="1"/>
</dbReference>
<feature type="compositionally biased region" description="Low complexity" evidence="5">
    <location>
        <begin position="1"/>
        <end position="16"/>
    </location>
</feature>
<dbReference type="InterPro" id="IPR009057">
    <property type="entry name" value="Homeodomain-like_sf"/>
</dbReference>
<evidence type="ECO:0000259" key="6">
    <source>
        <dbReference type="PROSITE" id="PS50977"/>
    </source>
</evidence>
<proteinExistence type="predicted"/>
<gene>
    <name evidence="7" type="ORF">HMPREF0591_4920</name>
</gene>
<dbReference type="HOGENOM" id="CLU_069356_8_1_11"/>
<reference evidence="7 8" key="1">
    <citation type="submission" date="2010-04" db="EMBL/GenBank/DDBJ databases">
        <authorList>
            <person name="Muzny D."/>
            <person name="Qin X."/>
            <person name="Deng J."/>
            <person name="Jiang H."/>
            <person name="Liu Y."/>
            <person name="Qu J."/>
            <person name="Song X.-Z."/>
            <person name="Zhang L."/>
            <person name="Thornton R."/>
            <person name="Coyle M."/>
            <person name="Francisco L."/>
            <person name="Jackson L."/>
            <person name="Javaid M."/>
            <person name="Korchina V."/>
            <person name="Kovar C."/>
            <person name="Mata R."/>
            <person name="Mathew T."/>
            <person name="Ngo R."/>
            <person name="Nguyen L."/>
            <person name="Nguyen N."/>
            <person name="Okwuonu G."/>
            <person name="Ongeri F."/>
            <person name="Pham C."/>
            <person name="Simmons D."/>
            <person name="Wilczek-Boney K."/>
            <person name="Hale W."/>
            <person name="Jakkamsetti A."/>
            <person name="Pham P."/>
            <person name="Ruth R."/>
            <person name="San Lucas F."/>
            <person name="Warren J."/>
            <person name="Zhang J."/>
            <person name="Zhao Z."/>
            <person name="Zhou C."/>
            <person name="Zhu D."/>
            <person name="Lee S."/>
            <person name="Bess C."/>
            <person name="Blankenburg K."/>
            <person name="Forbes L."/>
            <person name="Fu Q."/>
            <person name="Gubbala S."/>
            <person name="Hirani K."/>
            <person name="Jayaseelan J.C."/>
            <person name="Lara F."/>
            <person name="Munidasa M."/>
            <person name="Palculict T."/>
            <person name="Patil S."/>
            <person name="Pu L.-L."/>
            <person name="Saada N."/>
            <person name="Tang L."/>
            <person name="Weissenberger G."/>
            <person name="Zhu Y."/>
            <person name="Hemphill L."/>
            <person name="Shang Y."/>
            <person name="Youmans B."/>
            <person name="Ayvaz T."/>
            <person name="Ross M."/>
            <person name="Santibanez J."/>
            <person name="Aqrawi P."/>
            <person name="Gross S."/>
            <person name="Joshi V."/>
            <person name="Fowler G."/>
            <person name="Nazareth L."/>
            <person name="Reid J."/>
            <person name="Worley K."/>
            <person name="Petrosino J."/>
            <person name="Highlander S."/>
            <person name="Gibbs R."/>
        </authorList>
    </citation>
    <scope>NUCLEOTIDE SEQUENCE [LARGE SCALE GENOMIC DNA]</scope>
    <source>
        <strain evidence="7 8">ATCC BAA-614</strain>
    </source>
</reference>